<dbReference type="RefSeq" id="XP_073766991.1">
    <property type="nucleotide sequence ID" value="XM_073910890.1"/>
</dbReference>
<keyword evidence="1" id="KW-1185">Reference proteome</keyword>
<accession>A0AC58GB73</accession>
<evidence type="ECO:0000313" key="1">
    <source>
        <dbReference type="Proteomes" id="UP000000437"/>
    </source>
</evidence>
<reference evidence="2" key="1">
    <citation type="submission" date="2025-08" db="UniProtKB">
        <authorList>
            <consortium name="RefSeq"/>
        </authorList>
    </citation>
    <scope>IDENTIFICATION</scope>
    <source>
        <strain evidence="2">Tuebingen</strain>
        <tissue evidence="2">Fibroblasts and whole tissue</tissue>
    </source>
</reference>
<dbReference type="Proteomes" id="UP000000437">
    <property type="component" value="Chromosome 8"/>
</dbReference>
<evidence type="ECO:0000313" key="2">
    <source>
        <dbReference type="RefSeq" id="XP_073766991.1"/>
    </source>
</evidence>
<proteinExistence type="predicted"/>
<gene>
    <name evidence="2" type="primary">LOC141375879</name>
</gene>
<protein>
    <submittedName>
        <fullName evidence="2">Uncharacterized protein</fullName>
    </submittedName>
</protein>
<name>A0AC58GB73_DANRE</name>
<sequence>MSSFFHATVSFCGLCSKVEHGSTRSSPSGSLCLRGVFTKLAEGALAPLRLAGIRILNNLNDRLILAHSREQLTAHRDEVLRHLRLLGLQVNWEKSKLAPVQRISFLGMELDSVTMVARLSGERARLLLNRLRELDSKIVVPLKYFQRLLGHMASAAAVTPLGLLHMRPLQHWLQDRVPRHAWHAGTHRVSVTALCRRTLSPWNDPSFLQAGVPLGQASSHVVVSTDTSSTGWGAVCRGHAAAGLWVGAQLHWHTIA</sequence>
<organism evidence="1 2">
    <name type="scientific">Danio rerio</name>
    <name type="common">Zebrafish</name>
    <name type="synonym">Brachydanio rerio</name>
    <dbReference type="NCBI Taxonomy" id="7955"/>
    <lineage>
        <taxon>Eukaryota</taxon>
        <taxon>Metazoa</taxon>
        <taxon>Chordata</taxon>
        <taxon>Craniata</taxon>
        <taxon>Vertebrata</taxon>
        <taxon>Euteleostomi</taxon>
        <taxon>Actinopterygii</taxon>
        <taxon>Neopterygii</taxon>
        <taxon>Teleostei</taxon>
        <taxon>Ostariophysi</taxon>
        <taxon>Cypriniformes</taxon>
        <taxon>Danionidae</taxon>
        <taxon>Danioninae</taxon>
        <taxon>Danio</taxon>
    </lineage>
</organism>